<feature type="region of interest" description="Disordered" evidence="1">
    <location>
        <begin position="1"/>
        <end position="49"/>
    </location>
</feature>
<dbReference type="HOGENOM" id="CLU_1152349_0_0_1"/>
<protein>
    <submittedName>
        <fullName evidence="2">Uncharacterized protein</fullName>
    </submittedName>
</protein>
<dbReference type="InterPro" id="IPR006616">
    <property type="entry name" value="DM9_repeat"/>
</dbReference>
<name>A0A0C3BP95_SERVB</name>
<evidence type="ECO:0000256" key="1">
    <source>
        <dbReference type="SAM" id="MobiDB-lite"/>
    </source>
</evidence>
<dbReference type="Proteomes" id="UP000054097">
    <property type="component" value="Unassembled WGS sequence"/>
</dbReference>
<reference evidence="2 3" key="1">
    <citation type="submission" date="2014-04" db="EMBL/GenBank/DDBJ databases">
        <authorList>
            <consortium name="DOE Joint Genome Institute"/>
            <person name="Kuo A."/>
            <person name="Zuccaro A."/>
            <person name="Kohler A."/>
            <person name="Nagy L.G."/>
            <person name="Floudas D."/>
            <person name="Copeland A."/>
            <person name="Barry K.W."/>
            <person name="Cichocki N."/>
            <person name="Veneault-Fourrey C."/>
            <person name="LaButti K."/>
            <person name="Lindquist E.A."/>
            <person name="Lipzen A."/>
            <person name="Lundell T."/>
            <person name="Morin E."/>
            <person name="Murat C."/>
            <person name="Sun H."/>
            <person name="Tunlid A."/>
            <person name="Henrissat B."/>
            <person name="Grigoriev I.V."/>
            <person name="Hibbett D.S."/>
            <person name="Martin F."/>
            <person name="Nordberg H.P."/>
            <person name="Cantor M.N."/>
            <person name="Hua S.X."/>
        </authorList>
    </citation>
    <scope>NUCLEOTIDE SEQUENCE [LARGE SCALE GENOMIC DNA]</scope>
    <source>
        <strain evidence="2 3">MAFF 305830</strain>
    </source>
</reference>
<gene>
    <name evidence="2" type="ORF">M408DRAFT_152059</name>
</gene>
<organism evidence="2 3">
    <name type="scientific">Serendipita vermifera MAFF 305830</name>
    <dbReference type="NCBI Taxonomy" id="933852"/>
    <lineage>
        <taxon>Eukaryota</taxon>
        <taxon>Fungi</taxon>
        <taxon>Dikarya</taxon>
        <taxon>Basidiomycota</taxon>
        <taxon>Agaricomycotina</taxon>
        <taxon>Agaricomycetes</taxon>
        <taxon>Sebacinales</taxon>
        <taxon>Serendipitaceae</taxon>
        <taxon>Serendipita</taxon>
    </lineage>
</organism>
<evidence type="ECO:0000313" key="3">
    <source>
        <dbReference type="Proteomes" id="UP000054097"/>
    </source>
</evidence>
<dbReference type="STRING" id="933852.A0A0C3BP95"/>
<dbReference type="EMBL" id="KN824278">
    <property type="protein sequence ID" value="KIM33266.1"/>
    <property type="molecule type" value="Genomic_DNA"/>
</dbReference>
<dbReference type="OrthoDB" id="2142040at2759"/>
<evidence type="ECO:0000313" key="2">
    <source>
        <dbReference type="EMBL" id="KIM33266.1"/>
    </source>
</evidence>
<sequence>MGSNHSSLYDGNEVGGESQSSRGGNPIKEEATVTIKYTRSGPGGDTYEENRKIAGSWDTNHPRERLHFATKVVIGTSDLQGLSQYKLRPPLAGFRVNLTMGDSPFPDQNVTGPAPFVDLDGTPVFVGSAVHGGSKQPCKINPTASWKCLFATSGTEVAPTKNYNLLLIDDTFMEWVPTSKGRVPPGRIAVDGGHEEDGGRLYHAVTHWNNLDIPGRAGEQHVGYPLPYEYRAIFLTSNRAV</sequence>
<reference evidence="3" key="2">
    <citation type="submission" date="2015-01" db="EMBL/GenBank/DDBJ databases">
        <title>Evolutionary Origins and Diversification of the Mycorrhizal Mutualists.</title>
        <authorList>
            <consortium name="DOE Joint Genome Institute"/>
            <consortium name="Mycorrhizal Genomics Consortium"/>
            <person name="Kohler A."/>
            <person name="Kuo A."/>
            <person name="Nagy L.G."/>
            <person name="Floudas D."/>
            <person name="Copeland A."/>
            <person name="Barry K.W."/>
            <person name="Cichocki N."/>
            <person name="Veneault-Fourrey C."/>
            <person name="LaButti K."/>
            <person name="Lindquist E.A."/>
            <person name="Lipzen A."/>
            <person name="Lundell T."/>
            <person name="Morin E."/>
            <person name="Murat C."/>
            <person name="Riley R."/>
            <person name="Ohm R."/>
            <person name="Sun H."/>
            <person name="Tunlid A."/>
            <person name="Henrissat B."/>
            <person name="Grigoriev I.V."/>
            <person name="Hibbett D.S."/>
            <person name="Martin F."/>
        </authorList>
    </citation>
    <scope>NUCLEOTIDE SEQUENCE [LARGE SCALE GENOMIC DNA]</scope>
    <source>
        <strain evidence="3">MAFF 305830</strain>
    </source>
</reference>
<accession>A0A0C3BP95</accession>
<keyword evidence="3" id="KW-1185">Reference proteome</keyword>
<dbReference type="PANTHER" id="PTHR31649:SF1">
    <property type="entry name" value="FARNESOIC ACID O-METHYL TRANSFERASE DOMAIN-CONTAINING PROTEIN"/>
    <property type="match status" value="1"/>
</dbReference>
<dbReference type="Pfam" id="PF11901">
    <property type="entry name" value="DM9"/>
    <property type="match status" value="1"/>
</dbReference>
<dbReference type="AlphaFoldDB" id="A0A0C3BP95"/>
<proteinExistence type="predicted"/>
<dbReference type="PANTHER" id="PTHR31649">
    <property type="entry name" value="AGAP009604-PA"/>
    <property type="match status" value="1"/>
</dbReference>